<dbReference type="Proteomes" id="UP000315003">
    <property type="component" value="Chromosome"/>
</dbReference>
<name>A0A517T135_9BACT</name>
<sequence>MSSFSVIMSRFGSLDPEHLVTAMCNTLPTTRFDVLRSMGPRQGVLAQGLEEKQARRVCAVLCGLGDPVTCVPDSRIPVLEGPRSIRWCALSQESFSYPHGLHGETTQILWERVLVIDVGRGMKLSRQMKEVSSSPLAGLPHTTVQGASARMAVDYLSPQYKRTGEVFDVLDLIGVDVNGAIQHLRLPSKDFSYEKVLGAGTELSRFERFTVIVDYMVQHAHNAVVSPAVHDFLEAHEAIESVVENVVAEESLQQHQLGYQRWLLAGAITGFLKQV</sequence>
<keyword evidence="2" id="KW-1185">Reference proteome</keyword>
<dbReference type="EMBL" id="CP036272">
    <property type="protein sequence ID" value="QDT62087.1"/>
    <property type="molecule type" value="Genomic_DNA"/>
</dbReference>
<gene>
    <name evidence="1" type="ORF">SV7mr_46340</name>
</gene>
<dbReference type="RefSeq" id="WP_145276605.1">
    <property type="nucleotide sequence ID" value="NZ_CP036272.1"/>
</dbReference>
<accession>A0A517T135</accession>
<protein>
    <submittedName>
        <fullName evidence="1">Uncharacterized protein</fullName>
    </submittedName>
</protein>
<proteinExistence type="predicted"/>
<evidence type="ECO:0000313" key="1">
    <source>
        <dbReference type="EMBL" id="QDT62087.1"/>
    </source>
</evidence>
<dbReference type="AlphaFoldDB" id="A0A517T135"/>
<reference evidence="1 2" key="1">
    <citation type="submission" date="2019-02" db="EMBL/GenBank/DDBJ databases">
        <title>Deep-cultivation of Planctomycetes and their phenomic and genomic characterization uncovers novel biology.</title>
        <authorList>
            <person name="Wiegand S."/>
            <person name="Jogler M."/>
            <person name="Boedeker C."/>
            <person name="Pinto D."/>
            <person name="Vollmers J."/>
            <person name="Rivas-Marin E."/>
            <person name="Kohn T."/>
            <person name="Peeters S.H."/>
            <person name="Heuer A."/>
            <person name="Rast P."/>
            <person name="Oberbeckmann S."/>
            <person name="Bunk B."/>
            <person name="Jeske O."/>
            <person name="Meyerdierks A."/>
            <person name="Storesund J.E."/>
            <person name="Kallscheuer N."/>
            <person name="Luecker S."/>
            <person name="Lage O.M."/>
            <person name="Pohl T."/>
            <person name="Merkel B.J."/>
            <person name="Hornburger P."/>
            <person name="Mueller R.-W."/>
            <person name="Bruemmer F."/>
            <person name="Labrenz M."/>
            <person name="Spormann A.M."/>
            <person name="Op den Camp H."/>
            <person name="Overmann J."/>
            <person name="Amann R."/>
            <person name="Jetten M.S.M."/>
            <person name="Mascher T."/>
            <person name="Medema M.H."/>
            <person name="Devos D.P."/>
            <person name="Kaster A.-K."/>
            <person name="Ovreas L."/>
            <person name="Rohde M."/>
            <person name="Galperin M.Y."/>
            <person name="Jogler C."/>
        </authorList>
    </citation>
    <scope>NUCLEOTIDE SEQUENCE [LARGE SCALE GENOMIC DNA]</scope>
    <source>
        <strain evidence="1 2">SV_7m_r</strain>
    </source>
</reference>
<evidence type="ECO:0000313" key="2">
    <source>
        <dbReference type="Proteomes" id="UP000315003"/>
    </source>
</evidence>
<organism evidence="1 2">
    <name type="scientific">Stieleria bergensis</name>
    <dbReference type="NCBI Taxonomy" id="2528025"/>
    <lineage>
        <taxon>Bacteria</taxon>
        <taxon>Pseudomonadati</taxon>
        <taxon>Planctomycetota</taxon>
        <taxon>Planctomycetia</taxon>
        <taxon>Pirellulales</taxon>
        <taxon>Pirellulaceae</taxon>
        <taxon>Stieleria</taxon>
    </lineage>
</organism>